<organism evidence="1 2">
    <name type="scientific">Aphis craccivora</name>
    <name type="common">Cowpea aphid</name>
    <dbReference type="NCBI Taxonomy" id="307492"/>
    <lineage>
        <taxon>Eukaryota</taxon>
        <taxon>Metazoa</taxon>
        <taxon>Ecdysozoa</taxon>
        <taxon>Arthropoda</taxon>
        <taxon>Hexapoda</taxon>
        <taxon>Insecta</taxon>
        <taxon>Pterygota</taxon>
        <taxon>Neoptera</taxon>
        <taxon>Paraneoptera</taxon>
        <taxon>Hemiptera</taxon>
        <taxon>Sternorrhyncha</taxon>
        <taxon>Aphidomorpha</taxon>
        <taxon>Aphidoidea</taxon>
        <taxon>Aphididae</taxon>
        <taxon>Aphidini</taxon>
        <taxon>Aphis</taxon>
        <taxon>Aphis</taxon>
    </lineage>
</organism>
<evidence type="ECO:0000313" key="2">
    <source>
        <dbReference type="Proteomes" id="UP000478052"/>
    </source>
</evidence>
<reference evidence="1 2" key="1">
    <citation type="submission" date="2019-08" db="EMBL/GenBank/DDBJ databases">
        <title>Whole genome of Aphis craccivora.</title>
        <authorList>
            <person name="Voronova N.V."/>
            <person name="Shulinski R.S."/>
            <person name="Bandarenka Y.V."/>
            <person name="Zhorov D.G."/>
            <person name="Warner D."/>
        </authorList>
    </citation>
    <scope>NUCLEOTIDE SEQUENCE [LARGE SCALE GENOMIC DNA]</scope>
    <source>
        <strain evidence="1">180601</strain>
        <tissue evidence="1">Whole Body</tissue>
    </source>
</reference>
<comment type="caution">
    <text evidence="1">The sequence shown here is derived from an EMBL/GenBank/DDBJ whole genome shotgun (WGS) entry which is preliminary data.</text>
</comment>
<sequence>MSYADVLNVPNDHSMVLAKPEETNYFHIKIPAFDIKYIEDCFKIKDFPDPTKY</sequence>
<evidence type="ECO:0000313" key="1">
    <source>
        <dbReference type="EMBL" id="KAF0693820.1"/>
    </source>
</evidence>
<keyword evidence="2" id="KW-1185">Reference proteome</keyword>
<dbReference type="Proteomes" id="UP000478052">
    <property type="component" value="Unassembled WGS sequence"/>
</dbReference>
<name>A0A6G0VNC4_APHCR</name>
<accession>A0A6G0VNC4</accession>
<protein>
    <submittedName>
        <fullName evidence="1">Myb DNA-bind 2 domain-containing protein</fullName>
    </submittedName>
</protein>
<feature type="non-terminal residue" evidence="1">
    <location>
        <position position="53"/>
    </location>
</feature>
<dbReference type="AlphaFoldDB" id="A0A6G0VNC4"/>
<gene>
    <name evidence="1" type="ORF">FWK35_00035236</name>
</gene>
<proteinExistence type="predicted"/>
<dbReference type="EMBL" id="VUJU01015451">
    <property type="protein sequence ID" value="KAF0693820.1"/>
    <property type="molecule type" value="Genomic_DNA"/>
</dbReference>